<protein>
    <submittedName>
        <fullName evidence="7">SARP family transcriptional regulator</fullName>
    </submittedName>
</protein>
<dbReference type="GO" id="GO:0000160">
    <property type="term" value="P:phosphorelay signal transduction system"/>
    <property type="evidence" value="ECO:0007669"/>
    <property type="project" value="UniProtKB-KW"/>
</dbReference>
<dbReference type="PANTHER" id="PTHR47691:SF3">
    <property type="entry name" value="HTH-TYPE TRANSCRIPTIONAL REGULATOR RV0890C-RELATED"/>
    <property type="match status" value="1"/>
</dbReference>
<dbReference type="Pfam" id="PF13424">
    <property type="entry name" value="TPR_12"/>
    <property type="match status" value="2"/>
</dbReference>
<dbReference type="GO" id="GO:0003677">
    <property type="term" value="F:DNA binding"/>
    <property type="evidence" value="ECO:0007669"/>
    <property type="project" value="UniProtKB-UniRule"/>
</dbReference>
<keyword evidence="2" id="KW-0902">Two-component regulatory system</keyword>
<dbReference type="AlphaFoldDB" id="A0A426SAF0"/>
<evidence type="ECO:0000256" key="5">
    <source>
        <dbReference type="SAM" id="MobiDB-lite"/>
    </source>
</evidence>
<keyword evidence="3 4" id="KW-0238">DNA-binding</keyword>
<comment type="caution">
    <text evidence="7">The sequence shown here is derived from an EMBL/GenBank/DDBJ whole genome shotgun (WGS) entry which is preliminary data.</text>
</comment>
<dbReference type="InterPro" id="IPR027417">
    <property type="entry name" value="P-loop_NTPase"/>
</dbReference>
<dbReference type="InterPro" id="IPR036388">
    <property type="entry name" value="WH-like_DNA-bd_sf"/>
</dbReference>
<dbReference type="PRINTS" id="PR00364">
    <property type="entry name" value="DISEASERSIST"/>
</dbReference>
<evidence type="ECO:0000313" key="8">
    <source>
        <dbReference type="Proteomes" id="UP000276379"/>
    </source>
</evidence>
<dbReference type="RefSeq" id="WP_125213195.1">
    <property type="nucleotide sequence ID" value="NZ_PDES01000004.1"/>
</dbReference>
<dbReference type="PANTHER" id="PTHR47691">
    <property type="entry name" value="REGULATOR-RELATED"/>
    <property type="match status" value="1"/>
</dbReference>
<dbReference type="SMART" id="SM01043">
    <property type="entry name" value="BTAD"/>
    <property type="match status" value="1"/>
</dbReference>
<evidence type="ECO:0000256" key="4">
    <source>
        <dbReference type="PROSITE-ProRule" id="PRU01091"/>
    </source>
</evidence>
<dbReference type="Gene3D" id="1.25.40.10">
    <property type="entry name" value="Tetratricopeptide repeat domain"/>
    <property type="match status" value="3"/>
</dbReference>
<dbReference type="InterPro" id="IPR001867">
    <property type="entry name" value="OmpR/PhoB-type_DNA-bd"/>
</dbReference>
<dbReference type="SUPFAM" id="SSF46894">
    <property type="entry name" value="C-terminal effector domain of the bipartite response regulators"/>
    <property type="match status" value="1"/>
</dbReference>
<dbReference type="Gene3D" id="3.40.50.300">
    <property type="entry name" value="P-loop containing nucleotide triphosphate hydrolases"/>
    <property type="match status" value="1"/>
</dbReference>
<dbReference type="InterPro" id="IPR002182">
    <property type="entry name" value="NB-ARC"/>
</dbReference>
<reference evidence="7 8" key="1">
    <citation type="submission" date="2017-10" db="EMBL/GenBank/DDBJ databases">
        <title>Draft genome of actinobacteria isolated from guarana (Paullinia cupana (Mart.) Ducke.</title>
        <authorList>
            <person name="Siqueira K.A."/>
            <person name="Liotti R.G."/>
            <person name="Mendes T.A."/>
            <person name="Soares M.A."/>
        </authorList>
    </citation>
    <scope>NUCLEOTIDE SEQUENCE [LARGE SCALE GENOMIC DNA]</scope>
    <source>
        <strain evidence="7 8">199</strain>
    </source>
</reference>
<dbReference type="Gene3D" id="1.10.10.10">
    <property type="entry name" value="Winged helix-like DNA-binding domain superfamily/Winged helix DNA-binding domain"/>
    <property type="match status" value="1"/>
</dbReference>
<comment type="similarity">
    <text evidence="1">Belongs to the AfsR/DnrI/RedD regulatory family.</text>
</comment>
<evidence type="ECO:0000313" key="7">
    <source>
        <dbReference type="EMBL" id="RRQ87400.1"/>
    </source>
</evidence>
<dbReference type="SMART" id="SM00028">
    <property type="entry name" value="TPR"/>
    <property type="match status" value="6"/>
</dbReference>
<sequence length="1014" mass="109857">MEFEIRLSGSVELRIGGRAGPLGPTKSRAALAALAWDAGRSVSVDSLVHRIWDDHPPATARDTLHTHISRVRRALRTAGPDAPTITSRTNSYVLHVDPDRVDLRAYTSCVEQARALKGSDDDAALQLLERADAHRYGEPLAGISGSWPDHLRATVGETALIAAMTRAELLMNAGRFTEAVPVLAPLAPEHPVDEALVGLLAVALHGGGRTAEATKLLQRTRQRVIRDIGLDGGRRLHRIQEGILAGTPAGALYGQGPRRRPAARPGRPVPDNLPRDVPWIGRREELRRLTSALSEGGGEAGAVVTVEGMGGVGKSALAVHCAHEVADRYPDGRCFVRLGGHAADRTAGAPDRALTTLLRVLGPEGKELPQDTEELTAMWRSLARDRRMLVILDDAVCSEQVRQLLPGASPTAIVVTSRRRLTGLPGARSISLDVLPSDDAIALFERRLGAGGRSRAAEIADIVRVCGHLPLAVEIAASRLLARSSWTAADLLRQLTAGAGGLDELRDGERTLEHVFALSYRALSAEQQLVFRRISLHTGMEFGPHAVAALTGLPLAATERALEQLLTQHLLSEPAPHRFTLHDLLRTYARSLSDAEETESRAAMARLATFYMGAADRADRLVHPYRSRTSLDADDFITLPEINDVRAAEQWLLTESGNLADTLEWISRQGSERQLALSVHVLMGLLYMRGHLATSESLLRRAVDHWASAGDSGARARALLDLSVARSHHSRYEEAISVAGEARELARALGDSELEIECVDQMCISLWQAGRYGMIKALQEGILDSLLQTGNTLQMARSYNILGVTHLHLSEIDSARDYFDSALRQFTAINHERGIFSTLNNMAELATRTGDPDGAERAYRKAISLALRRSDRRELATLRMNLANALIDLGKADEALTLSHHSLDFFRSVGDRRREAIALNRIGRAHRAAGRSEQAIPLHIAALALSRRINAAGEVVDAAHDAALAHMDTGRAAQALAYANESLQLSMQIGAHAEAARASRTLAALRSIPRTTAG</sequence>
<dbReference type="SUPFAM" id="SSF52540">
    <property type="entry name" value="P-loop containing nucleoside triphosphate hydrolases"/>
    <property type="match status" value="1"/>
</dbReference>
<feature type="region of interest" description="Disordered" evidence="5">
    <location>
        <begin position="250"/>
        <end position="276"/>
    </location>
</feature>
<dbReference type="Proteomes" id="UP000276379">
    <property type="component" value="Unassembled WGS sequence"/>
</dbReference>
<dbReference type="GO" id="GO:0006355">
    <property type="term" value="P:regulation of DNA-templated transcription"/>
    <property type="evidence" value="ECO:0007669"/>
    <property type="project" value="InterPro"/>
</dbReference>
<dbReference type="InterPro" id="IPR011990">
    <property type="entry name" value="TPR-like_helical_dom_sf"/>
</dbReference>
<dbReference type="SMART" id="SM00862">
    <property type="entry name" value="Trans_reg_C"/>
    <property type="match status" value="1"/>
</dbReference>
<keyword evidence="8" id="KW-1185">Reference proteome</keyword>
<dbReference type="SUPFAM" id="SSF48452">
    <property type="entry name" value="TPR-like"/>
    <property type="match status" value="3"/>
</dbReference>
<evidence type="ECO:0000256" key="3">
    <source>
        <dbReference type="ARBA" id="ARBA00023125"/>
    </source>
</evidence>
<feature type="domain" description="OmpR/PhoB-type" evidence="6">
    <location>
        <begin position="1"/>
        <end position="96"/>
    </location>
</feature>
<dbReference type="GO" id="GO:0043531">
    <property type="term" value="F:ADP binding"/>
    <property type="evidence" value="ECO:0007669"/>
    <property type="project" value="InterPro"/>
</dbReference>
<evidence type="ECO:0000256" key="1">
    <source>
        <dbReference type="ARBA" id="ARBA00005820"/>
    </source>
</evidence>
<dbReference type="InterPro" id="IPR019734">
    <property type="entry name" value="TPR_rpt"/>
</dbReference>
<name>A0A426SAF0_9ACTN</name>
<proteinExistence type="inferred from homology"/>
<dbReference type="PROSITE" id="PS51755">
    <property type="entry name" value="OMPR_PHOB"/>
    <property type="match status" value="1"/>
</dbReference>
<dbReference type="Pfam" id="PF03704">
    <property type="entry name" value="BTAD"/>
    <property type="match status" value="1"/>
</dbReference>
<dbReference type="InterPro" id="IPR005158">
    <property type="entry name" value="BTAD"/>
</dbReference>
<accession>A0A426SAF0</accession>
<dbReference type="InterPro" id="IPR016032">
    <property type="entry name" value="Sig_transdc_resp-reg_C-effctor"/>
</dbReference>
<organism evidence="7 8">
    <name type="scientific">Streptomyces griseofuscus</name>
    <dbReference type="NCBI Taxonomy" id="146922"/>
    <lineage>
        <taxon>Bacteria</taxon>
        <taxon>Bacillati</taxon>
        <taxon>Actinomycetota</taxon>
        <taxon>Actinomycetes</taxon>
        <taxon>Kitasatosporales</taxon>
        <taxon>Streptomycetaceae</taxon>
        <taxon>Streptomyces</taxon>
    </lineage>
</organism>
<dbReference type="Pfam" id="PF00486">
    <property type="entry name" value="Trans_reg_C"/>
    <property type="match status" value="1"/>
</dbReference>
<dbReference type="Pfam" id="PF00931">
    <property type="entry name" value="NB-ARC"/>
    <property type="match status" value="1"/>
</dbReference>
<feature type="DNA-binding region" description="OmpR/PhoB-type" evidence="4">
    <location>
        <begin position="1"/>
        <end position="96"/>
    </location>
</feature>
<dbReference type="EMBL" id="PDES01000004">
    <property type="protein sequence ID" value="RRQ87400.1"/>
    <property type="molecule type" value="Genomic_DNA"/>
</dbReference>
<gene>
    <name evidence="7" type="ORF">CQW44_10710</name>
</gene>
<evidence type="ECO:0000259" key="6">
    <source>
        <dbReference type="PROSITE" id="PS51755"/>
    </source>
</evidence>
<evidence type="ECO:0000256" key="2">
    <source>
        <dbReference type="ARBA" id="ARBA00023012"/>
    </source>
</evidence>